<evidence type="ECO:0000256" key="1">
    <source>
        <dbReference type="ARBA" id="ARBA00007689"/>
    </source>
</evidence>
<sequence>MRYTLFLYNDESAFEHMTEADMGDALQAYGAYIGALREAGVFVDTDYLAPSATATVLSLATGERQVQDGPYADTREQLGGYFVIDVPDLDAALDWAAKCPSAQYGKIEVRPSAMPPEASDRHGKGA</sequence>
<protein>
    <recommendedName>
        <fullName evidence="2">YCII-related domain-containing protein</fullName>
    </recommendedName>
</protein>
<dbReference type="PANTHER" id="PTHR35174">
    <property type="entry name" value="BLL7171 PROTEIN-RELATED"/>
    <property type="match status" value="1"/>
</dbReference>
<evidence type="ECO:0000313" key="4">
    <source>
        <dbReference type="Proteomes" id="UP000786693"/>
    </source>
</evidence>
<accession>A0ABQ4NIJ6</accession>
<evidence type="ECO:0000313" key="3">
    <source>
        <dbReference type="EMBL" id="GIT94250.1"/>
    </source>
</evidence>
<dbReference type="InterPro" id="IPR011008">
    <property type="entry name" value="Dimeric_a/b-barrel"/>
</dbReference>
<gene>
    <name evidence="3" type="ORF">JANAI62_08730</name>
</gene>
<keyword evidence="4" id="KW-1185">Reference proteome</keyword>
<dbReference type="SUPFAM" id="SSF54909">
    <property type="entry name" value="Dimeric alpha+beta barrel"/>
    <property type="match status" value="1"/>
</dbReference>
<dbReference type="Proteomes" id="UP000786693">
    <property type="component" value="Unassembled WGS sequence"/>
</dbReference>
<organism evidence="3 4">
    <name type="scientific">Jannaschia pagri</name>
    <dbReference type="NCBI Taxonomy" id="2829797"/>
    <lineage>
        <taxon>Bacteria</taxon>
        <taxon>Pseudomonadati</taxon>
        <taxon>Pseudomonadota</taxon>
        <taxon>Alphaproteobacteria</taxon>
        <taxon>Rhodobacterales</taxon>
        <taxon>Roseobacteraceae</taxon>
        <taxon>Jannaschia</taxon>
    </lineage>
</organism>
<feature type="domain" description="YCII-related" evidence="2">
    <location>
        <begin position="1"/>
        <end position="111"/>
    </location>
</feature>
<proteinExistence type="inferred from homology"/>
<dbReference type="Pfam" id="PF03795">
    <property type="entry name" value="YCII"/>
    <property type="match status" value="1"/>
</dbReference>
<dbReference type="InterPro" id="IPR005545">
    <property type="entry name" value="YCII"/>
</dbReference>
<dbReference type="Gene3D" id="3.30.70.1060">
    <property type="entry name" value="Dimeric alpha+beta barrel"/>
    <property type="match status" value="1"/>
</dbReference>
<dbReference type="PANTHER" id="PTHR35174:SF3">
    <property type="entry name" value="BLL7171 PROTEIN"/>
    <property type="match status" value="1"/>
</dbReference>
<evidence type="ECO:0000259" key="2">
    <source>
        <dbReference type="Pfam" id="PF03795"/>
    </source>
</evidence>
<comment type="similarity">
    <text evidence="1">Belongs to the YciI family.</text>
</comment>
<dbReference type="RefSeq" id="WP_220747731.1">
    <property type="nucleotide sequence ID" value="NZ_BPFH01000001.1"/>
</dbReference>
<comment type="caution">
    <text evidence="3">The sequence shown here is derived from an EMBL/GenBank/DDBJ whole genome shotgun (WGS) entry which is preliminary data.</text>
</comment>
<dbReference type="EMBL" id="BPFH01000001">
    <property type="protein sequence ID" value="GIT94250.1"/>
    <property type="molecule type" value="Genomic_DNA"/>
</dbReference>
<name>A0ABQ4NIJ6_9RHOB</name>
<reference evidence="3 4" key="1">
    <citation type="submission" date="2021-05" db="EMBL/GenBank/DDBJ databases">
        <title>Bacteria Genome sequencing.</title>
        <authorList>
            <person name="Takabe Y."/>
            <person name="Nakajima Y."/>
            <person name="Suzuki S."/>
            <person name="Shiozaki T."/>
        </authorList>
    </citation>
    <scope>NUCLEOTIDE SEQUENCE [LARGE SCALE GENOMIC DNA]</scope>
    <source>
        <strain evidence="3 4">AI_62</strain>
    </source>
</reference>